<dbReference type="PATRIC" id="fig|1365250.3.peg.1374"/>
<dbReference type="InterPro" id="IPR048357">
    <property type="entry name" value="MSG_insertion"/>
</dbReference>
<reference evidence="2 3" key="1">
    <citation type="submission" date="2013-07" db="EMBL/GenBank/DDBJ databases">
        <title>Comparative Genomic and Metabolomic Analysis of Twelve Strains of Pseudoalteromonas luteoviolacea.</title>
        <authorList>
            <person name="Vynne N.G."/>
            <person name="Mansson M."/>
            <person name="Gram L."/>
        </authorList>
    </citation>
    <scope>NUCLEOTIDE SEQUENCE [LARGE SCALE GENOMIC DNA]</scope>
    <source>
        <strain evidence="2 3">DSM 6061</strain>
    </source>
</reference>
<name>A0A166XXD9_9GAMM</name>
<feature type="domain" description="Malate synthase G alpha-beta insertion" evidence="1">
    <location>
        <begin position="22"/>
        <end position="86"/>
    </location>
</feature>
<gene>
    <name evidence="2" type="ORF">N475_01120</name>
</gene>
<organism evidence="2 3">
    <name type="scientific">Pseudoalteromonas luteoviolacea DSM 6061</name>
    <dbReference type="NCBI Taxonomy" id="1365250"/>
    <lineage>
        <taxon>Bacteria</taxon>
        <taxon>Pseudomonadati</taxon>
        <taxon>Pseudomonadota</taxon>
        <taxon>Gammaproteobacteria</taxon>
        <taxon>Alteromonadales</taxon>
        <taxon>Pseudoalteromonadaceae</taxon>
        <taxon>Pseudoalteromonas</taxon>
    </lineage>
</organism>
<sequence length="164" mass="18683">MKAQLQTNESSQTLSEECQKLIIAKQFLDQHCPLEFGSHTQVSAYVVYYNHLMVFFADGQHCGLKNTKQFVALCGHKESPSTILLQKDDGLHIELSFNIAGETGKYDKAHINDVQYETPFSAIDTQNSKHTKLWMSFIDGVQHTLVDESRCKCYRSKNGEDYEV</sequence>
<comment type="caution">
    <text evidence="2">The sequence shown here is derived from an EMBL/GenBank/DDBJ whole genome shotgun (WGS) entry which is preliminary data.</text>
</comment>
<dbReference type="EMBL" id="AUYB01000092">
    <property type="protein sequence ID" value="KZN41010.1"/>
    <property type="molecule type" value="Genomic_DNA"/>
</dbReference>
<dbReference type="PANTHER" id="PTHR42739:SF1">
    <property type="entry name" value="MALATE SYNTHASE G"/>
    <property type="match status" value="1"/>
</dbReference>
<dbReference type="GO" id="GO:0009436">
    <property type="term" value="P:glyoxylate catabolic process"/>
    <property type="evidence" value="ECO:0007669"/>
    <property type="project" value="TreeGrafter"/>
</dbReference>
<evidence type="ECO:0000313" key="3">
    <source>
        <dbReference type="Proteomes" id="UP000076643"/>
    </source>
</evidence>
<evidence type="ECO:0000313" key="2">
    <source>
        <dbReference type="EMBL" id="KZN41010.1"/>
    </source>
</evidence>
<dbReference type="GeneID" id="57362415"/>
<dbReference type="InterPro" id="IPR006253">
    <property type="entry name" value="Malate_synthG"/>
</dbReference>
<dbReference type="GO" id="GO:0006097">
    <property type="term" value="P:glyoxylate cycle"/>
    <property type="evidence" value="ECO:0007669"/>
    <property type="project" value="InterPro"/>
</dbReference>
<dbReference type="STRING" id="43657.S4054249_08260"/>
<dbReference type="AlphaFoldDB" id="A0A166XXD9"/>
<dbReference type="GO" id="GO:0000287">
    <property type="term" value="F:magnesium ion binding"/>
    <property type="evidence" value="ECO:0007669"/>
    <property type="project" value="TreeGrafter"/>
</dbReference>
<dbReference type="InterPro" id="IPR011076">
    <property type="entry name" value="Malate_synth_sf"/>
</dbReference>
<dbReference type="GO" id="GO:0005829">
    <property type="term" value="C:cytosol"/>
    <property type="evidence" value="ECO:0007669"/>
    <property type="project" value="TreeGrafter"/>
</dbReference>
<dbReference type="SUPFAM" id="SSF51645">
    <property type="entry name" value="Malate synthase G"/>
    <property type="match status" value="1"/>
</dbReference>
<dbReference type="PANTHER" id="PTHR42739">
    <property type="entry name" value="MALATE SYNTHASE G"/>
    <property type="match status" value="1"/>
</dbReference>
<dbReference type="Gene3D" id="2.170.170.11">
    <property type="entry name" value="Malate synthase G - maily-beta sub-domain"/>
    <property type="match status" value="1"/>
</dbReference>
<keyword evidence="3" id="KW-1185">Reference proteome</keyword>
<protein>
    <recommendedName>
        <fullName evidence="1">Malate synthase G alpha-beta insertion domain-containing protein</fullName>
    </recommendedName>
</protein>
<dbReference type="RefSeq" id="WP_063356485.1">
    <property type="nucleotide sequence ID" value="NZ_AQHB01000023.1"/>
</dbReference>
<accession>A0A166XXD9</accession>
<dbReference type="GO" id="GO:0004474">
    <property type="term" value="F:malate synthase activity"/>
    <property type="evidence" value="ECO:0007669"/>
    <property type="project" value="InterPro"/>
</dbReference>
<dbReference type="Proteomes" id="UP000076643">
    <property type="component" value="Unassembled WGS sequence"/>
</dbReference>
<proteinExistence type="predicted"/>
<evidence type="ECO:0000259" key="1">
    <source>
        <dbReference type="Pfam" id="PF20658"/>
    </source>
</evidence>
<dbReference type="Pfam" id="PF20658">
    <property type="entry name" value="MSG_insertion"/>
    <property type="match status" value="1"/>
</dbReference>